<comment type="function">
    <text evidence="1">The light-harvesting complex (LHC) functions as a light receptor, it captures and delivers excitation energy to photosystems with which it is closely associated. Energy is transferred from the carotenoid and chlorophyll C (or B) to chlorophyll A and the photosynthetic reaction centers where it is used to synthesize ATP and reducing power.</text>
</comment>
<dbReference type="SUPFAM" id="SSF103511">
    <property type="entry name" value="Chlorophyll a-b binding protein"/>
    <property type="match status" value="1"/>
</dbReference>
<keyword evidence="6" id="KW-0934">Plastid</keyword>
<evidence type="ECO:0000256" key="5">
    <source>
        <dbReference type="ARBA" id="ARBA00022531"/>
    </source>
</evidence>
<evidence type="ECO:0008006" key="11">
    <source>
        <dbReference type="Google" id="ProtNLM"/>
    </source>
</evidence>
<dbReference type="GO" id="GO:0016168">
    <property type="term" value="F:chlorophyll binding"/>
    <property type="evidence" value="ECO:0007669"/>
    <property type="project" value="UniProtKB-KW"/>
</dbReference>
<reference evidence="9" key="1">
    <citation type="submission" date="2022-07" db="EMBL/GenBank/DDBJ databases">
        <title>Genome analysis of Parmales, a sister group of diatoms, reveals the evolutionary specialization of diatoms from phago-mixotrophs to photoautotrophs.</title>
        <authorList>
            <person name="Ban H."/>
            <person name="Sato S."/>
            <person name="Yoshikawa S."/>
            <person name="Kazumasa Y."/>
            <person name="Nakamura Y."/>
            <person name="Ichinomiya M."/>
            <person name="Saitoh K."/>
            <person name="Sato N."/>
            <person name="Blanc-Mathieu R."/>
            <person name="Endo H."/>
            <person name="Kuwata A."/>
            <person name="Ogata H."/>
        </authorList>
    </citation>
    <scope>NUCLEOTIDE SEQUENCE</scope>
</reference>
<feature type="binding site" evidence="7">
    <location>
        <position position="215"/>
    </location>
    <ligand>
        <name>chlorophyll a</name>
        <dbReference type="ChEBI" id="CHEBI:58416"/>
        <label>1</label>
    </ligand>
</feature>
<dbReference type="GO" id="GO:0009507">
    <property type="term" value="C:chloroplast"/>
    <property type="evidence" value="ECO:0007669"/>
    <property type="project" value="UniProtKB-SubCell"/>
</dbReference>
<evidence type="ECO:0000256" key="1">
    <source>
        <dbReference type="ARBA" id="ARBA00004022"/>
    </source>
</evidence>
<keyword evidence="10" id="KW-1185">Reference proteome</keyword>
<evidence type="ECO:0000256" key="3">
    <source>
        <dbReference type="ARBA" id="ARBA00005933"/>
    </source>
</evidence>
<keyword evidence="7" id="KW-0157">Chromophore</keyword>
<proteinExistence type="inferred from homology"/>
<name>A0A9W7DP25_9STRA</name>
<dbReference type="AlphaFoldDB" id="A0A9W7DP25"/>
<protein>
    <recommendedName>
        <fullName evidence="11">Chlorophyll a-b binding protein, chloroplastic</fullName>
    </recommendedName>
</protein>
<comment type="subcellular location">
    <subcellularLocation>
        <location evidence="2">Plastid</location>
        <location evidence="2">Chloroplast</location>
    </subcellularLocation>
</comment>
<comment type="similarity">
    <text evidence="3">Belongs to the fucoxanthin chlorophyll protein family.</text>
</comment>
<feature type="binding site" evidence="7">
    <location>
        <position position="95"/>
    </location>
    <ligand>
        <name>chlorophyll a</name>
        <dbReference type="ChEBI" id="CHEBI:58416"/>
        <label>1</label>
    </ligand>
</feature>
<gene>
    <name evidence="9" type="ORF">TrRE_jg39</name>
</gene>
<feature type="binding site" evidence="7">
    <location>
        <position position="212"/>
    </location>
    <ligand>
        <name>chlorophyll a</name>
        <dbReference type="ChEBI" id="CHEBI:58416"/>
        <label>1</label>
    </ligand>
</feature>
<dbReference type="Proteomes" id="UP001165082">
    <property type="component" value="Unassembled WGS sequence"/>
</dbReference>
<evidence type="ECO:0000313" key="9">
    <source>
        <dbReference type="EMBL" id="GMH50824.1"/>
    </source>
</evidence>
<evidence type="ECO:0000313" key="10">
    <source>
        <dbReference type="Proteomes" id="UP001165082"/>
    </source>
</evidence>
<evidence type="ECO:0000256" key="4">
    <source>
        <dbReference type="ARBA" id="ARBA00022528"/>
    </source>
</evidence>
<feature type="binding site" evidence="7">
    <location>
        <position position="72"/>
    </location>
    <ligand>
        <name>chlorophyll a</name>
        <dbReference type="ChEBI" id="CHEBI:58416"/>
        <label>1</label>
    </ligand>
</feature>
<feature type="binding site" evidence="7">
    <location>
        <position position="92"/>
    </location>
    <ligand>
        <name>chlorophyll a</name>
        <dbReference type="ChEBI" id="CHEBI:58416"/>
        <label>1</label>
    </ligand>
</feature>
<accession>A0A9W7DP25</accession>
<dbReference type="GO" id="GO:0016020">
    <property type="term" value="C:membrane"/>
    <property type="evidence" value="ECO:0007669"/>
    <property type="project" value="InterPro"/>
</dbReference>
<dbReference type="InterPro" id="IPR001344">
    <property type="entry name" value="Chloro_AB-bd_pln"/>
</dbReference>
<feature type="binding site" description="axial binding residue" evidence="7">
    <location>
        <position position="217"/>
    </location>
    <ligand>
        <name>chlorophyll a</name>
        <dbReference type="ChEBI" id="CHEBI:58416"/>
        <label>3</label>
    </ligand>
    <ligandPart>
        <name>Mg</name>
        <dbReference type="ChEBI" id="CHEBI:25107"/>
    </ligandPart>
</feature>
<keyword evidence="5" id="KW-0602">Photosynthesis</keyword>
<dbReference type="OrthoDB" id="35645at2759"/>
<dbReference type="PANTHER" id="PTHR21649">
    <property type="entry name" value="CHLOROPHYLL A/B BINDING PROTEIN"/>
    <property type="match status" value="1"/>
</dbReference>
<keyword evidence="7" id="KW-0148">Chlorophyll</keyword>
<keyword evidence="8" id="KW-0732">Signal</keyword>
<evidence type="ECO:0000256" key="8">
    <source>
        <dbReference type="SAM" id="SignalP"/>
    </source>
</evidence>
<dbReference type="GO" id="GO:0009765">
    <property type="term" value="P:photosynthesis, light harvesting"/>
    <property type="evidence" value="ECO:0007669"/>
    <property type="project" value="InterPro"/>
</dbReference>
<evidence type="ECO:0000256" key="2">
    <source>
        <dbReference type="ARBA" id="ARBA00004229"/>
    </source>
</evidence>
<sequence length="267" mass="29267">FTSKEAPKSSSTQHMKLSLLATLFATAAAFHTPVSTPVRSNSVSVSETKADLRSLAADLNPVVKYYDPWGLSDQEFWGSTNEQSIGWLRHAEIKHGRVAMFAFVGFIVHANQITWPWPMTTSGDPFPKADSAPAAWDAIPEAAKIQILLFVGFLEFWSEANMEKHYMRGGRPGDFPDFNSKYIPGGALNLYDPFGWNKNLPTESKEKRLLAEINNGRLAMIGIMGFCSESQLEGSVPALKGVIPHYSGEVMAPLAAGHGLVHIDGLF</sequence>
<dbReference type="InterPro" id="IPR022796">
    <property type="entry name" value="Chloroa_b-bind"/>
</dbReference>
<dbReference type="EMBL" id="BRXZ01003252">
    <property type="protein sequence ID" value="GMH50824.1"/>
    <property type="molecule type" value="Genomic_DNA"/>
</dbReference>
<feature type="non-terminal residue" evidence="9">
    <location>
        <position position="1"/>
    </location>
</feature>
<comment type="caution">
    <text evidence="9">The sequence shown here is derived from an EMBL/GenBank/DDBJ whole genome shotgun (WGS) entry which is preliminary data.</text>
</comment>
<evidence type="ECO:0000256" key="7">
    <source>
        <dbReference type="PIRSR" id="PIRSR601344-1"/>
    </source>
</evidence>
<evidence type="ECO:0000256" key="6">
    <source>
        <dbReference type="ARBA" id="ARBA00022640"/>
    </source>
</evidence>
<feature type="binding site" description="axial binding residue" evidence="7">
    <location>
        <position position="97"/>
    </location>
    <ligand>
        <name>chlorophyll b</name>
        <dbReference type="ChEBI" id="CHEBI:61721"/>
        <label>1</label>
    </ligand>
    <ligandPart>
        <name>Mg</name>
        <dbReference type="ChEBI" id="CHEBI:25107"/>
    </ligandPart>
</feature>
<keyword evidence="4" id="KW-0150">Chloroplast</keyword>
<organism evidence="9 10">
    <name type="scientific">Triparma retinervis</name>
    <dbReference type="NCBI Taxonomy" id="2557542"/>
    <lineage>
        <taxon>Eukaryota</taxon>
        <taxon>Sar</taxon>
        <taxon>Stramenopiles</taxon>
        <taxon>Ochrophyta</taxon>
        <taxon>Bolidophyceae</taxon>
        <taxon>Parmales</taxon>
        <taxon>Triparmaceae</taxon>
        <taxon>Triparma</taxon>
    </lineage>
</organism>
<dbReference type="Gene3D" id="1.10.3460.10">
    <property type="entry name" value="Chlorophyll a/b binding protein domain"/>
    <property type="match status" value="1"/>
</dbReference>
<feature type="signal peptide" evidence="8">
    <location>
        <begin position="1"/>
        <end position="29"/>
    </location>
</feature>
<feature type="chain" id="PRO_5040794851" description="Chlorophyll a-b binding protein, chloroplastic" evidence="8">
    <location>
        <begin position="30"/>
        <end position="267"/>
    </location>
</feature>
<dbReference type="Pfam" id="PF00504">
    <property type="entry name" value="Chloroa_b-bind"/>
    <property type="match status" value="1"/>
</dbReference>